<name>A0ABW2QL19_9BURK</name>
<evidence type="ECO:0000313" key="3">
    <source>
        <dbReference type="EMBL" id="MFC7408008.1"/>
    </source>
</evidence>
<gene>
    <name evidence="3" type="ORF">ACFQPB_03980</name>
</gene>
<evidence type="ECO:0000313" key="4">
    <source>
        <dbReference type="Proteomes" id="UP001596501"/>
    </source>
</evidence>
<dbReference type="EC" id="3.4.-.-" evidence="3"/>
<protein>
    <submittedName>
        <fullName evidence="3">Alpha/beta hydrolase family protein</fullName>
        <ecNumber evidence="3">3.4.-.-</ecNumber>
    </submittedName>
</protein>
<organism evidence="3 4">
    <name type="scientific">Hydrogenophaga atypica</name>
    <dbReference type="NCBI Taxonomy" id="249409"/>
    <lineage>
        <taxon>Bacteria</taxon>
        <taxon>Pseudomonadati</taxon>
        <taxon>Pseudomonadota</taxon>
        <taxon>Betaproteobacteria</taxon>
        <taxon>Burkholderiales</taxon>
        <taxon>Comamonadaceae</taxon>
        <taxon>Hydrogenophaga</taxon>
    </lineage>
</organism>
<dbReference type="EMBL" id="JBHTCA010000002">
    <property type="protein sequence ID" value="MFC7408008.1"/>
    <property type="molecule type" value="Genomic_DNA"/>
</dbReference>
<dbReference type="Proteomes" id="UP001596501">
    <property type="component" value="Unassembled WGS sequence"/>
</dbReference>
<evidence type="ECO:0000259" key="2">
    <source>
        <dbReference type="Pfam" id="PF00326"/>
    </source>
</evidence>
<dbReference type="Gene3D" id="3.40.50.1820">
    <property type="entry name" value="alpha/beta hydrolase"/>
    <property type="match status" value="1"/>
</dbReference>
<dbReference type="GO" id="GO:0016787">
    <property type="term" value="F:hydrolase activity"/>
    <property type="evidence" value="ECO:0007669"/>
    <property type="project" value="UniProtKB-KW"/>
</dbReference>
<comment type="caution">
    <text evidence="3">The sequence shown here is derived from an EMBL/GenBank/DDBJ whole genome shotgun (WGS) entry which is preliminary data.</text>
</comment>
<dbReference type="Pfam" id="PF00326">
    <property type="entry name" value="Peptidase_S9"/>
    <property type="match status" value="1"/>
</dbReference>
<dbReference type="SUPFAM" id="SSF53474">
    <property type="entry name" value="alpha/beta-Hydrolases"/>
    <property type="match status" value="1"/>
</dbReference>
<keyword evidence="1 3" id="KW-0378">Hydrolase</keyword>
<dbReference type="PANTHER" id="PTHR42776:SF27">
    <property type="entry name" value="DIPEPTIDYL PEPTIDASE FAMILY MEMBER 6"/>
    <property type="match status" value="1"/>
</dbReference>
<keyword evidence="4" id="KW-1185">Reference proteome</keyword>
<dbReference type="PANTHER" id="PTHR42776">
    <property type="entry name" value="SERINE PEPTIDASE S9 FAMILY MEMBER"/>
    <property type="match status" value="1"/>
</dbReference>
<dbReference type="InterPro" id="IPR001375">
    <property type="entry name" value="Peptidase_S9_cat"/>
</dbReference>
<sequence length="673" mass="73789">MNDRDTHTIFRGDAVASRGGWLPTITLAALGSLLVLSGCATGPTHPALAGAQLPELIPVRDFVTSLEGTGNYRVSPDGTRLAWMGAKGTHPAIWVRTMGQDDARAYPIRARGFRWTADSRYLAATVDATGDENSHIHAVAVDQADAAWVDLTPFDKVASHIVQTVAGSSDLMVATNRRDQKVFDLHRVNPHTGAHTVEATNPGNVSAWIVDHRGRLRARVAVAGDQATLQRPHTTTPGGWSDAVQWSRFDFVRLLELDDDAEAVWAMSSRGRDKSALVRLRLSDGAETVVHATDDVDLDHALISRRTHQPLVAYSMPGYPRREVFDAALRERLDALVGGEPAEVSITSMDDSERTMTAVVATERGRRSYLLPADGPAQLLGESGLSLISGQLARSRPITLAARDGLPLHGYLTLPEGVQPNRLPLVLLVHGGPWSRDRWTAGPASRSMQQFLANRGYAVLQINYRGSTGYGRAFMEKAIGEFAGRMHDDLVDGVRWAVQRGIADPTRVAIYGASYGGYSALVGATFTPEVFACAVSVVGVSHLALSLEKAPPYWEMGIIGWHRYVGNPAKPDERRVMDAKSPLFRVGPETRPLLIMHGVNDVRVRLEQSELMVEALRKAGRPVEFFTFQGDGHNNQRWPNNLTMYRKTEDFLARCLGGRNRGFDYYQLAAWAF</sequence>
<reference evidence="4" key="1">
    <citation type="journal article" date="2019" name="Int. J. Syst. Evol. Microbiol.">
        <title>The Global Catalogue of Microorganisms (GCM) 10K type strain sequencing project: providing services to taxonomists for standard genome sequencing and annotation.</title>
        <authorList>
            <consortium name="The Broad Institute Genomics Platform"/>
            <consortium name="The Broad Institute Genome Sequencing Center for Infectious Disease"/>
            <person name="Wu L."/>
            <person name="Ma J."/>
        </authorList>
    </citation>
    <scope>NUCLEOTIDE SEQUENCE [LARGE SCALE GENOMIC DNA]</scope>
    <source>
        <strain evidence="4">CGMCC 1.12371</strain>
    </source>
</reference>
<dbReference type="SUPFAM" id="SSF82171">
    <property type="entry name" value="DPP6 N-terminal domain-like"/>
    <property type="match status" value="1"/>
</dbReference>
<feature type="domain" description="Peptidase S9 prolyl oligopeptidase catalytic" evidence="2">
    <location>
        <begin position="446"/>
        <end position="658"/>
    </location>
</feature>
<accession>A0ABW2QL19</accession>
<evidence type="ECO:0000256" key="1">
    <source>
        <dbReference type="ARBA" id="ARBA00022801"/>
    </source>
</evidence>
<dbReference type="InterPro" id="IPR011042">
    <property type="entry name" value="6-blade_b-propeller_TolB-like"/>
</dbReference>
<proteinExistence type="predicted"/>
<dbReference type="RefSeq" id="WP_382219929.1">
    <property type="nucleotide sequence ID" value="NZ_JBHTCA010000002.1"/>
</dbReference>
<dbReference type="Gene3D" id="2.120.10.30">
    <property type="entry name" value="TolB, C-terminal domain"/>
    <property type="match status" value="1"/>
</dbReference>
<dbReference type="InterPro" id="IPR029058">
    <property type="entry name" value="AB_hydrolase_fold"/>
</dbReference>